<dbReference type="AlphaFoldDB" id="A0A5J9US66"/>
<reference evidence="2 3" key="1">
    <citation type="journal article" date="2019" name="Sci. Rep.">
        <title>A high-quality genome of Eragrostis curvula grass provides insights into Poaceae evolution and supports new strategies to enhance forage quality.</title>
        <authorList>
            <person name="Carballo J."/>
            <person name="Santos B.A.C.M."/>
            <person name="Zappacosta D."/>
            <person name="Garbus I."/>
            <person name="Selva J.P."/>
            <person name="Gallo C.A."/>
            <person name="Diaz A."/>
            <person name="Albertini E."/>
            <person name="Caccamo M."/>
            <person name="Echenique V."/>
        </authorList>
    </citation>
    <scope>NUCLEOTIDE SEQUENCE [LARGE SCALE GENOMIC DNA]</scope>
    <source>
        <strain evidence="3">cv. Victoria</strain>
        <tissue evidence="2">Leaf</tissue>
    </source>
</reference>
<feature type="region of interest" description="Disordered" evidence="1">
    <location>
        <begin position="1"/>
        <end position="21"/>
    </location>
</feature>
<comment type="caution">
    <text evidence="2">The sequence shown here is derived from an EMBL/GenBank/DDBJ whole genome shotgun (WGS) entry which is preliminary data.</text>
</comment>
<evidence type="ECO:0000313" key="2">
    <source>
        <dbReference type="EMBL" id="TVU26603.1"/>
    </source>
</evidence>
<organism evidence="2 3">
    <name type="scientific">Eragrostis curvula</name>
    <name type="common">weeping love grass</name>
    <dbReference type="NCBI Taxonomy" id="38414"/>
    <lineage>
        <taxon>Eukaryota</taxon>
        <taxon>Viridiplantae</taxon>
        <taxon>Streptophyta</taxon>
        <taxon>Embryophyta</taxon>
        <taxon>Tracheophyta</taxon>
        <taxon>Spermatophyta</taxon>
        <taxon>Magnoliopsida</taxon>
        <taxon>Liliopsida</taxon>
        <taxon>Poales</taxon>
        <taxon>Poaceae</taxon>
        <taxon>PACMAD clade</taxon>
        <taxon>Chloridoideae</taxon>
        <taxon>Eragrostideae</taxon>
        <taxon>Eragrostidinae</taxon>
        <taxon>Eragrostis</taxon>
    </lineage>
</organism>
<feature type="compositionally biased region" description="Polar residues" evidence="1">
    <location>
        <begin position="1"/>
        <end position="13"/>
    </location>
</feature>
<name>A0A5J9US66_9POAL</name>
<feature type="non-terminal residue" evidence="2">
    <location>
        <position position="1"/>
    </location>
</feature>
<evidence type="ECO:0000313" key="3">
    <source>
        <dbReference type="Proteomes" id="UP000324897"/>
    </source>
</evidence>
<sequence>MELSTFASSPSTEESQRSFKLHKSWHNRTLETIDKRVIEEKTPKNEKSERVKDPEPLHTKFLF</sequence>
<accession>A0A5J9US66</accession>
<feature type="region of interest" description="Disordered" evidence="1">
    <location>
        <begin position="40"/>
        <end position="63"/>
    </location>
</feature>
<protein>
    <submittedName>
        <fullName evidence="2">Uncharacterized protein</fullName>
    </submittedName>
</protein>
<dbReference type="Proteomes" id="UP000324897">
    <property type="component" value="Chromosome 2"/>
</dbReference>
<dbReference type="EMBL" id="RWGY01000013">
    <property type="protein sequence ID" value="TVU26603.1"/>
    <property type="molecule type" value="Genomic_DNA"/>
</dbReference>
<keyword evidence="3" id="KW-1185">Reference proteome</keyword>
<proteinExistence type="predicted"/>
<evidence type="ECO:0000256" key="1">
    <source>
        <dbReference type="SAM" id="MobiDB-lite"/>
    </source>
</evidence>
<gene>
    <name evidence="2" type="ORF">EJB05_29157</name>
</gene>
<dbReference type="Gramene" id="TVU26603">
    <property type="protein sequence ID" value="TVU26603"/>
    <property type="gene ID" value="EJB05_29157"/>
</dbReference>